<feature type="domain" description="Class II aldolase/adducin N-terminal" evidence="2">
    <location>
        <begin position="24"/>
        <end position="203"/>
    </location>
</feature>
<evidence type="ECO:0000313" key="3">
    <source>
        <dbReference type="EMBL" id="MCO5978716.1"/>
    </source>
</evidence>
<dbReference type="NCBIfam" id="NF005451">
    <property type="entry name" value="PRK07044.1"/>
    <property type="match status" value="1"/>
</dbReference>
<dbReference type="SUPFAM" id="SSF53639">
    <property type="entry name" value="AraD/HMP-PK domain-like"/>
    <property type="match status" value="1"/>
</dbReference>
<organism evidence="3 4">
    <name type="scientific">Ideonella oryzae</name>
    <dbReference type="NCBI Taxonomy" id="2937441"/>
    <lineage>
        <taxon>Bacteria</taxon>
        <taxon>Pseudomonadati</taxon>
        <taxon>Pseudomonadota</taxon>
        <taxon>Betaproteobacteria</taxon>
        <taxon>Burkholderiales</taxon>
        <taxon>Sphaerotilaceae</taxon>
        <taxon>Ideonella</taxon>
    </lineage>
</organism>
<dbReference type="SMART" id="SM01007">
    <property type="entry name" value="Aldolase_II"/>
    <property type="match status" value="1"/>
</dbReference>
<dbReference type="Proteomes" id="UP001204851">
    <property type="component" value="Unassembled WGS sequence"/>
</dbReference>
<gene>
    <name evidence="3" type="ORF">M0L44_18625</name>
</gene>
<reference evidence="3 4" key="1">
    <citation type="submission" date="2022-06" db="EMBL/GenBank/DDBJ databases">
        <title>Ideonella sp. NS12-5 Genome sequencing and assembly.</title>
        <authorList>
            <person name="Jung Y."/>
        </authorList>
    </citation>
    <scope>NUCLEOTIDE SEQUENCE [LARGE SCALE GENOMIC DNA]</scope>
    <source>
        <strain evidence="3 4">NS12-5</strain>
    </source>
</reference>
<dbReference type="InterPro" id="IPR036409">
    <property type="entry name" value="Aldolase_II/adducin_N_sf"/>
</dbReference>
<keyword evidence="4" id="KW-1185">Reference proteome</keyword>
<evidence type="ECO:0000313" key="4">
    <source>
        <dbReference type="Proteomes" id="UP001204851"/>
    </source>
</evidence>
<dbReference type="RefSeq" id="WP_252771538.1">
    <property type="nucleotide sequence ID" value="NZ_JAMXMC010000012.1"/>
</dbReference>
<evidence type="ECO:0000256" key="1">
    <source>
        <dbReference type="ARBA" id="ARBA00037961"/>
    </source>
</evidence>
<protein>
    <submittedName>
        <fullName evidence="3">Class II aldolase/adducin family protein</fullName>
    </submittedName>
</protein>
<name>A0ABT1BT42_9BURK</name>
<dbReference type="InterPro" id="IPR051017">
    <property type="entry name" value="Aldolase-II_Adducin_sf"/>
</dbReference>
<dbReference type="PANTHER" id="PTHR10672:SF3">
    <property type="entry name" value="PROTEIN HU-LI TAI SHAO"/>
    <property type="match status" value="1"/>
</dbReference>
<proteinExistence type="inferred from homology"/>
<accession>A0ABT1BT42</accession>
<comment type="similarity">
    <text evidence="1">Belongs to the aldolase class II family.</text>
</comment>
<dbReference type="InterPro" id="IPR001303">
    <property type="entry name" value="Aldolase_II/adducin_N"/>
</dbReference>
<dbReference type="Pfam" id="PF00596">
    <property type="entry name" value="Aldolase_II"/>
    <property type="match status" value="1"/>
</dbReference>
<evidence type="ECO:0000259" key="2">
    <source>
        <dbReference type="SMART" id="SM01007"/>
    </source>
</evidence>
<dbReference type="PANTHER" id="PTHR10672">
    <property type="entry name" value="ADDUCIN"/>
    <property type="match status" value="1"/>
</dbReference>
<sequence length="254" mass="28148">MDLTPNAAELKPAHISDAEWALRVQLAHCYHLVDFFGWTETIFNHISARLPGTDHYLVNPFGLNYDEVTPANLLKVDIDGHKIEPSPYDANPAGFALHGAIHGAREDIHCLIHTHTTPISAIAMKRAGFSHDDFYGAQLYGRVGYHTFEGITLFADEKPRMLASLGEKHILVLRNHGIAVGEMDIPRAFFLLWTVQRAAEIQVAAGSIPGDNVALPDAIGERCAHLTAELIRDSGFAEKFFNAMVRQMHAKRAH</sequence>
<dbReference type="Gene3D" id="3.40.225.10">
    <property type="entry name" value="Class II aldolase/adducin N-terminal domain"/>
    <property type="match status" value="1"/>
</dbReference>
<dbReference type="EMBL" id="JAMXMC010000012">
    <property type="protein sequence ID" value="MCO5978716.1"/>
    <property type="molecule type" value="Genomic_DNA"/>
</dbReference>
<comment type="caution">
    <text evidence="3">The sequence shown here is derived from an EMBL/GenBank/DDBJ whole genome shotgun (WGS) entry which is preliminary data.</text>
</comment>